<accession>A0A3N4I5J3</accession>
<evidence type="ECO:0000313" key="2">
    <source>
        <dbReference type="EMBL" id="RPA79441.1"/>
    </source>
</evidence>
<organism evidence="2 3">
    <name type="scientific">Ascobolus immersus RN42</name>
    <dbReference type="NCBI Taxonomy" id="1160509"/>
    <lineage>
        <taxon>Eukaryota</taxon>
        <taxon>Fungi</taxon>
        <taxon>Dikarya</taxon>
        <taxon>Ascomycota</taxon>
        <taxon>Pezizomycotina</taxon>
        <taxon>Pezizomycetes</taxon>
        <taxon>Pezizales</taxon>
        <taxon>Ascobolaceae</taxon>
        <taxon>Ascobolus</taxon>
    </lineage>
</organism>
<dbReference type="EMBL" id="ML119699">
    <property type="protein sequence ID" value="RPA79441.1"/>
    <property type="molecule type" value="Genomic_DNA"/>
</dbReference>
<evidence type="ECO:0000313" key="3">
    <source>
        <dbReference type="Proteomes" id="UP000275078"/>
    </source>
</evidence>
<feature type="region of interest" description="Disordered" evidence="1">
    <location>
        <begin position="1"/>
        <end position="21"/>
    </location>
</feature>
<protein>
    <submittedName>
        <fullName evidence="2">Uncharacterized protein</fullName>
    </submittedName>
</protein>
<feature type="compositionally biased region" description="Low complexity" evidence="1">
    <location>
        <begin position="1"/>
        <end position="10"/>
    </location>
</feature>
<gene>
    <name evidence="2" type="ORF">BJ508DRAFT_308369</name>
</gene>
<name>A0A3N4I5J3_ASCIM</name>
<dbReference type="Proteomes" id="UP000275078">
    <property type="component" value="Unassembled WGS sequence"/>
</dbReference>
<proteinExistence type="predicted"/>
<sequence length="163" mass="18466">MHHTTSSMSTPTEKSSEEMGFTHARAEHCKDHHDNHGEPVEEASVEEETERACKAGYITPDRLGPISQSHNRNTFNKEAAEMVILTVLITHPELPMWLIDWKVRTSHENTPEGRRVDTCVLMVGGLTEERKAVLQRECEEALEKAQVGWEGKVEVYHGSYSDL</sequence>
<evidence type="ECO:0000256" key="1">
    <source>
        <dbReference type="SAM" id="MobiDB-lite"/>
    </source>
</evidence>
<reference evidence="2 3" key="1">
    <citation type="journal article" date="2018" name="Nat. Ecol. Evol.">
        <title>Pezizomycetes genomes reveal the molecular basis of ectomycorrhizal truffle lifestyle.</title>
        <authorList>
            <person name="Murat C."/>
            <person name="Payen T."/>
            <person name="Noel B."/>
            <person name="Kuo A."/>
            <person name="Morin E."/>
            <person name="Chen J."/>
            <person name="Kohler A."/>
            <person name="Krizsan K."/>
            <person name="Balestrini R."/>
            <person name="Da Silva C."/>
            <person name="Montanini B."/>
            <person name="Hainaut M."/>
            <person name="Levati E."/>
            <person name="Barry K.W."/>
            <person name="Belfiori B."/>
            <person name="Cichocki N."/>
            <person name="Clum A."/>
            <person name="Dockter R.B."/>
            <person name="Fauchery L."/>
            <person name="Guy J."/>
            <person name="Iotti M."/>
            <person name="Le Tacon F."/>
            <person name="Lindquist E.A."/>
            <person name="Lipzen A."/>
            <person name="Malagnac F."/>
            <person name="Mello A."/>
            <person name="Molinier V."/>
            <person name="Miyauchi S."/>
            <person name="Poulain J."/>
            <person name="Riccioni C."/>
            <person name="Rubini A."/>
            <person name="Sitrit Y."/>
            <person name="Splivallo R."/>
            <person name="Traeger S."/>
            <person name="Wang M."/>
            <person name="Zifcakova L."/>
            <person name="Wipf D."/>
            <person name="Zambonelli A."/>
            <person name="Paolocci F."/>
            <person name="Nowrousian M."/>
            <person name="Ottonello S."/>
            <person name="Baldrian P."/>
            <person name="Spatafora J.W."/>
            <person name="Henrissat B."/>
            <person name="Nagy L.G."/>
            <person name="Aury J.M."/>
            <person name="Wincker P."/>
            <person name="Grigoriev I.V."/>
            <person name="Bonfante P."/>
            <person name="Martin F.M."/>
        </authorList>
    </citation>
    <scope>NUCLEOTIDE SEQUENCE [LARGE SCALE GENOMIC DNA]</scope>
    <source>
        <strain evidence="2 3">RN42</strain>
    </source>
</reference>
<dbReference type="AlphaFoldDB" id="A0A3N4I5J3"/>
<keyword evidence="3" id="KW-1185">Reference proteome</keyword>